<sequence>MSQSTPLDKLDGPGSSDAGLVNKILADMNGGMQAPNEAMFQQQPMRMVLSEPPINTMQERVMDPAPATAHMIGNSSPTPQDFSSMMASSSSYSQIPQQQPQQIQMPSVPQKSDMFGSILERLKAPLVVAALFFLLNLPVFHTSIMAYAPWAFRSGSELSWVGLVLLSVLAGSLFGGYQLLSDIIG</sequence>
<dbReference type="AlphaFoldDB" id="A0A6C0BJ84"/>
<protein>
    <submittedName>
        <fullName evidence="2">Uncharacterized protein</fullName>
    </submittedName>
</protein>
<keyword evidence="1" id="KW-1133">Transmembrane helix</keyword>
<evidence type="ECO:0000256" key="1">
    <source>
        <dbReference type="SAM" id="Phobius"/>
    </source>
</evidence>
<keyword evidence="1" id="KW-0472">Membrane</keyword>
<accession>A0A6C0BJ84</accession>
<reference evidence="2" key="1">
    <citation type="journal article" date="2020" name="Nature">
        <title>Giant virus diversity and host interactions through global metagenomics.</title>
        <authorList>
            <person name="Schulz F."/>
            <person name="Roux S."/>
            <person name="Paez-Espino D."/>
            <person name="Jungbluth S."/>
            <person name="Walsh D.A."/>
            <person name="Denef V.J."/>
            <person name="McMahon K.D."/>
            <person name="Konstantinidis K.T."/>
            <person name="Eloe-Fadrosh E.A."/>
            <person name="Kyrpides N.C."/>
            <person name="Woyke T."/>
        </authorList>
    </citation>
    <scope>NUCLEOTIDE SEQUENCE</scope>
    <source>
        <strain evidence="2">GVMAG-M-3300013006-15</strain>
    </source>
</reference>
<evidence type="ECO:0000313" key="2">
    <source>
        <dbReference type="EMBL" id="QHS91619.1"/>
    </source>
</evidence>
<organism evidence="2">
    <name type="scientific">viral metagenome</name>
    <dbReference type="NCBI Taxonomy" id="1070528"/>
    <lineage>
        <taxon>unclassified sequences</taxon>
        <taxon>metagenomes</taxon>
        <taxon>organismal metagenomes</taxon>
    </lineage>
</organism>
<proteinExistence type="predicted"/>
<feature type="transmembrane region" description="Helical" evidence="1">
    <location>
        <begin position="124"/>
        <end position="148"/>
    </location>
</feature>
<keyword evidence="1" id="KW-0812">Transmembrane</keyword>
<feature type="transmembrane region" description="Helical" evidence="1">
    <location>
        <begin position="160"/>
        <end position="180"/>
    </location>
</feature>
<dbReference type="EMBL" id="MN739162">
    <property type="protein sequence ID" value="QHS91619.1"/>
    <property type="molecule type" value="Genomic_DNA"/>
</dbReference>
<name>A0A6C0BJ84_9ZZZZ</name>